<dbReference type="VEuPathDB" id="FungiDB:HpaG805582"/>
<feature type="region of interest" description="Disordered" evidence="1">
    <location>
        <begin position="44"/>
        <end position="64"/>
    </location>
</feature>
<reference evidence="3" key="1">
    <citation type="journal article" date="2010" name="Science">
        <title>Signatures of adaptation to obligate biotrophy in the Hyaloperonospora arabidopsidis genome.</title>
        <authorList>
            <person name="Baxter L."/>
            <person name="Tripathy S."/>
            <person name="Ishaque N."/>
            <person name="Boot N."/>
            <person name="Cabral A."/>
            <person name="Kemen E."/>
            <person name="Thines M."/>
            <person name="Ah-Fong A."/>
            <person name="Anderson R."/>
            <person name="Badejoko W."/>
            <person name="Bittner-Eddy P."/>
            <person name="Boore J.L."/>
            <person name="Chibucos M.C."/>
            <person name="Coates M."/>
            <person name="Dehal P."/>
            <person name="Delehaunty K."/>
            <person name="Dong S."/>
            <person name="Downton P."/>
            <person name="Dumas B."/>
            <person name="Fabro G."/>
            <person name="Fronick C."/>
            <person name="Fuerstenberg S.I."/>
            <person name="Fulton L."/>
            <person name="Gaulin E."/>
            <person name="Govers F."/>
            <person name="Hughes L."/>
            <person name="Humphray S."/>
            <person name="Jiang R.H."/>
            <person name="Judelson H."/>
            <person name="Kamoun S."/>
            <person name="Kyung K."/>
            <person name="Meijer H."/>
            <person name="Minx P."/>
            <person name="Morris P."/>
            <person name="Nelson J."/>
            <person name="Phuntumart V."/>
            <person name="Qutob D."/>
            <person name="Rehmany A."/>
            <person name="Rougon-Cardoso A."/>
            <person name="Ryden P."/>
            <person name="Torto-Alalibo T."/>
            <person name="Studholme D."/>
            <person name="Wang Y."/>
            <person name="Win J."/>
            <person name="Wood J."/>
            <person name="Clifton S.W."/>
            <person name="Rogers J."/>
            <person name="Van den Ackerveken G."/>
            <person name="Jones J.D."/>
            <person name="McDowell J.M."/>
            <person name="Beynon J."/>
            <person name="Tyler B.M."/>
        </authorList>
    </citation>
    <scope>NUCLEOTIDE SEQUENCE [LARGE SCALE GENOMIC DNA]</scope>
    <source>
        <strain evidence="3">Emoy2</strain>
    </source>
</reference>
<dbReference type="AlphaFoldDB" id="M4BGQ7"/>
<dbReference type="OMA" id="GQNEHEC"/>
<keyword evidence="3" id="KW-1185">Reference proteome</keyword>
<reference evidence="2" key="2">
    <citation type="submission" date="2015-06" db="UniProtKB">
        <authorList>
            <consortium name="EnsemblProtists"/>
        </authorList>
    </citation>
    <scope>IDENTIFICATION</scope>
    <source>
        <strain evidence="2">Emoy2</strain>
    </source>
</reference>
<proteinExistence type="predicted"/>
<name>M4BGQ7_HYAAE</name>
<dbReference type="EMBL" id="JH598238">
    <property type="status" value="NOT_ANNOTATED_CDS"/>
    <property type="molecule type" value="Genomic_DNA"/>
</dbReference>
<evidence type="ECO:0000313" key="2">
    <source>
        <dbReference type="EnsemblProtists" id="HpaP805582"/>
    </source>
</evidence>
<evidence type="ECO:0000313" key="3">
    <source>
        <dbReference type="Proteomes" id="UP000011713"/>
    </source>
</evidence>
<dbReference type="InParanoid" id="M4BGQ7"/>
<feature type="compositionally biased region" description="Low complexity" evidence="1">
    <location>
        <begin position="47"/>
        <end position="56"/>
    </location>
</feature>
<sequence length="64" mass="7634">MVTLKRYLWSQRWNILFTTQVFTTCGIVYQRYCDNQEKIHARNTLASTTSTTRTTSMQPLREDK</sequence>
<dbReference type="Proteomes" id="UP000011713">
    <property type="component" value="Unassembled WGS sequence"/>
</dbReference>
<evidence type="ECO:0000256" key="1">
    <source>
        <dbReference type="SAM" id="MobiDB-lite"/>
    </source>
</evidence>
<dbReference type="EnsemblProtists" id="HpaT805582">
    <property type="protein sequence ID" value="HpaP805582"/>
    <property type="gene ID" value="HpaG805582"/>
</dbReference>
<protein>
    <submittedName>
        <fullName evidence="2">Uncharacterized protein</fullName>
    </submittedName>
</protein>
<accession>M4BGQ7</accession>
<organism evidence="2 3">
    <name type="scientific">Hyaloperonospora arabidopsidis (strain Emoy2)</name>
    <name type="common">Downy mildew agent</name>
    <name type="synonym">Peronospora arabidopsidis</name>
    <dbReference type="NCBI Taxonomy" id="559515"/>
    <lineage>
        <taxon>Eukaryota</taxon>
        <taxon>Sar</taxon>
        <taxon>Stramenopiles</taxon>
        <taxon>Oomycota</taxon>
        <taxon>Peronosporomycetes</taxon>
        <taxon>Peronosporales</taxon>
        <taxon>Peronosporaceae</taxon>
        <taxon>Hyaloperonospora</taxon>
    </lineage>
</organism>
<dbReference type="HOGENOM" id="CLU_2872416_0_0_1"/>